<keyword evidence="6" id="KW-0326">Glycosidase</keyword>
<organism evidence="9">
    <name type="scientific">mine drainage metagenome</name>
    <dbReference type="NCBI Taxonomy" id="410659"/>
    <lineage>
        <taxon>unclassified sequences</taxon>
        <taxon>metagenomes</taxon>
        <taxon>ecological metagenomes</taxon>
    </lineage>
</organism>
<dbReference type="InterPro" id="IPR011257">
    <property type="entry name" value="DNA_glycosylase"/>
</dbReference>
<keyword evidence="5" id="KW-0511">Multifunctional enzyme</keyword>
<dbReference type="Pfam" id="PF22175">
    <property type="entry name" value="Ogg-HhH"/>
    <property type="match status" value="1"/>
</dbReference>
<dbReference type="SUPFAM" id="SSF48150">
    <property type="entry name" value="DNA-glycosylase"/>
    <property type="match status" value="1"/>
</dbReference>
<evidence type="ECO:0000256" key="5">
    <source>
        <dbReference type="ARBA" id="ARBA00023268"/>
    </source>
</evidence>
<reference evidence="9" key="1">
    <citation type="submission" date="2009-10" db="EMBL/GenBank/DDBJ databases">
        <title>Diversity of trophic interactions inside an arsenic-rich microbial ecosystem.</title>
        <authorList>
            <person name="Bertin P.N."/>
            <person name="Heinrich-Salmeron A."/>
            <person name="Pelletier E."/>
            <person name="Goulhen-Chollet F."/>
            <person name="Arsene-Ploetze F."/>
            <person name="Gallien S."/>
            <person name="Calteau A."/>
            <person name="Vallenet D."/>
            <person name="Casiot C."/>
            <person name="Chane-Woon-Ming B."/>
            <person name="Giloteaux L."/>
            <person name="Barakat M."/>
            <person name="Bonnefoy V."/>
            <person name="Bruneel O."/>
            <person name="Chandler M."/>
            <person name="Cleiss J."/>
            <person name="Duran R."/>
            <person name="Elbaz-Poulichet F."/>
            <person name="Fonknechten N."/>
            <person name="Lauga B."/>
            <person name="Mornico D."/>
            <person name="Ortet P."/>
            <person name="Schaeffer C."/>
            <person name="Siguier P."/>
            <person name="Alexander Thil Smith A."/>
            <person name="Van Dorsselaer A."/>
            <person name="Weissenbach J."/>
            <person name="Medigue C."/>
            <person name="Le Paslier D."/>
        </authorList>
    </citation>
    <scope>NUCLEOTIDE SEQUENCE</scope>
</reference>
<dbReference type="Gene3D" id="1.10.1670.10">
    <property type="entry name" value="Helix-hairpin-Helix base-excision DNA repair enzymes (C-terminal)"/>
    <property type="match status" value="1"/>
</dbReference>
<accession>E6QWK0</accession>
<evidence type="ECO:0000256" key="1">
    <source>
        <dbReference type="ARBA" id="ARBA00022763"/>
    </source>
</evidence>
<evidence type="ECO:0000256" key="6">
    <source>
        <dbReference type="ARBA" id="ARBA00023295"/>
    </source>
</evidence>
<sequence length="260" mass="29385">MELPSSDTILMNGVRWGAIDAFPTPAYWQYQVIARRLVSRPTGYKLGGTLTEEVAACLLGGHGIPASVGIAAYERLRKLGAFTGTPPSEEQFEAWLREPLQIGQRQVRYRFAAQKARYLAAALRLVQSSPTFQAGKQLRDWLMQLPGIGPKTASWIARNWMDADDVAILDIHIVRVGRSIGIFPQYLTVERHYFELESLFLQFSQALDVRASELDAVIWYEMASSPRMARVLINQLSETPTGVNRRQRKQENRQAQMTFA</sequence>
<feature type="domain" description="HhH-GPD" evidence="8">
    <location>
        <begin position="64"/>
        <end position="213"/>
    </location>
</feature>
<dbReference type="InterPro" id="IPR012092">
    <property type="entry name" value="DNA_glyclase/AP_lyase_Ogg"/>
</dbReference>
<dbReference type="InterPro" id="IPR003265">
    <property type="entry name" value="HhH-GPD_domain"/>
</dbReference>
<protein>
    <recommendedName>
        <fullName evidence="8">HhH-GPD domain-containing protein</fullName>
    </recommendedName>
</protein>
<keyword evidence="3" id="KW-0234">DNA repair</keyword>
<dbReference type="Gene3D" id="1.10.340.30">
    <property type="entry name" value="Hypothetical protein, domain 2"/>
    <property type="match status" value="1"/>
</dbReference>
<dbReference type="GO" id="GO:0016829">
    <property type="term" value="F:lyase activity"/>
    <property type="evidence" value="ECO:0007669"/>
    <property type="project" value="UniProtKB-KW"/>
</dbReference>
<dbReference type="EMBL" id="CABR01000155">
    <property type="protein sequence ID" value="CBI11623.1"/>
    <property type="molecule type" value="Genomic_DNA"/>
</dbReference>
<dbReference type="GO" id="GO:0016799">
    <property type="term" value="F:hydrolase activity, hydrolyzing N-glycosyl compounds"/>
    <property type="evidence" value="ECO:0007669"/>
    <property type="project" value="InterPro"/>
</dbReference>
<dbReference type="GO" id="GO:0006284">
    <property type="term" value="P:base-excision repair"/>
    <property type="evidence" value="ECO:0007669"/>
    <property type="project" value="InterPro"/>
</dbReference>
<feature type="region of interest" description="Disordered" evidence="7">
    <location>
        <begin position="241"/>
        <end position="260"/>
    </location>
</feature>
<comment type="caution">
    <text evidence="9">The sequence shown here is derived from an EMBL/GenBank/DDBJ whole genome shotgun (WGS) entry which is preliminary data.</text>
</comment>
<proteinExistence type="predicted"/>
<evidence type="ECO:0000256" key="3">
    <source>
        <dbReference type="ARBA" id="ARBA00023204"/>
    </source>
</evidence>
<evidence type="ECO:0000259" key="8">
    <source>
        <dbReference type="SMART" id="SM00478"/>
    </source>
</evidence>
<dbReference type="SMART" id="SM00478">
    <property type="entry name" value="ENDO3c"/>
    <property type="match status" value="1"/>
</dbReference>
<evidence type="ECO:0000256" key="4">
    <source>
        <dbReference type="ARBA" id="ARBA00023239"/>
    </source>
</evidence>
<evidence type="ECO:0000313" key="9">
    <source>
        <dbReference type="EMBL" id="CBI11623.1"/>
    </source>
</evidence>
<keyword evidence="2" id="KW-0378">Hydrolase</keyword>
<keyword evidence="4" id="KW-0456">Lyase</keyword>
<keyword evidence="1" id="KW-0227">DNA damage</keyword>
<name>E6QWK0_9ZZZZ</name>
<dbReference type="AlphaFoldDB" id="E6QWK0"/>
<evidence type="ECO:0000256" key="7">
    <source>
        <dbReference type="SAM" id="MobiDB-lite"/>
    </source>
</evidence>
<dbReference type="InterPro" id="IPR023170">
    <property type="entry name" value="HhH_base_excis_C"/>
</dbReference>
<dbReference type="GO" id="GO:0003906">
    <property type="term" value="F:DNA-(apurinic or apyrimidinic site) endonuclease activity"/>
    <property type="evidence" value="ECO:0007669"/>
    <property type="project" value="InterPro"/>
</dbReference>
<evidence type="ECO:0000256" key="2">
    <source>
        <dbReference type="ARBA" id="ARBA00022801"/>
    </source>
</evidence>
<gene>
    <name evidence="9" type="ORF">CARN7_2460</name>
</gene>